<dbReference type="GO" id="GO:0046872">
    <property type="term" value="F:metal ion binding"/>
    <property type="evidence" value="ECO:0007669"/>
    <property type="project" value="UniProtKB-KW"/>
</dbReference>
<feature type="domain" description="Fatty acid desaturase" evidence="13">
    <location>
        <begin position="58"/>
        <end position="336"/>
    </location>
</feature>
<dbReference type="InterPro" id="IPR005804">
    <property type="entry name" value="FA_desaturase_dom"/>
</dbReference>
<evidence type="ECO:0000256" key="6">
    <source>
        <dbReference type="ARBA" id="ARBA00022723"/>
    </source>
</evidence>
<dbReference type="PANTHER" id="PTHR19353">
    <property type="entry name" value="FATTY ACID DESATURASE 2"/>
    <property type="match status" value="1"/>
</dbReference>
<evidence type="ECO:0000313" key="14">
    <source>
        <dbReference type="EMBL" id="BDX07909.1"/>
    </source>
</evidence>
<comment type="similarity">
    <text evidence="3">Belongs to the fatty acid desaturase type 1 family.</text>
</comment>
<evidence type="ECO:0000256" key="10">
    <source>
        <dbReference type="ARBA" id="ARBA00023098"/>
    </source>
</evidence>
<feature type="transmembrane region" description="Helical" evidence="12">
    <location>
        <begin position="151"/>
        <end position="172"/>
    </location>
</feature>
<proteinExistence type="inferred from homology"/>
<feature type="transmembrane region" description="Helical" evidence="12">
    <location>
        <begin position="205"/>
        <end position="231"/>
    </location>
</feature>
<protein>
    <recommendedName>
        <fullName evidence="13">Fatty acid desaturase domain-containing protein</fullName>
    </recommendedName>
</protein>
<keyword evidence="4" id="KW-0349">Heme</keyword>
<evidence type="ECO:0000256" key="7">
    <source>
        <dbReference type="ARBA" id="ARBA00022989"/>
    </source>
</evidence>
<dbReference type="RefSeq" id="WP_338294008.1">
    <property type="nucleotide sequence ID" value="NZ_AP027272.1"/>
</dbReference>
<evidence type="ECO:0000256" key="3">
    <source>
        <dbReference type="ARBA" id="ARBA00009295"/>
    </source>
</evidence>
<evidence type="ECO:0000256" key="9">
    <source>
        <dbReference type="ARBA" id="ARBA00023004"/>
    </source>
</evidence>
<dbReference type="InterPro" id="IPR012171">
    <property type="entry name" value="Fatty_acid_desaturase"/>
</dbReference>
<evidence type="ECO:0000256" key="12">
    <source>
        <dbReference type="SAM" id="Phobius"/>
    </source>
</evidence>
<keyword evidence="8" id="KW-0560">Oxidoreductase</keyword>
<dbReference type="Pfam" id="PF00487">
    <property type="entry name" value="FA_desaturase"/>
    <property type="match status" value="1"/>
</dbReference>
<organism evidence="14 15">
    <name type="scientific">Planctobacterium marinum</name>
    <dbReference type="NCBI Taxonomy" id="1631968"/>
    <lineage>
        <taxon>Bacteria</taxon>
        <taxon>Pseudomonadati</taxon>
        <taxon>Pseudomonadota</taxon>
        <taxon>Gammaproteobacteria</taxon>
        <taxon>Alteromonadales</taxon>
        <taxon>Alteromonadaceae</taxon>
        <taxon>Planctobacterium</taxon>
    </lineage>
</organism>
<accession>A0AA48KTU4</accession>
<keyword evidence="5 12" id="KW-0812">Transmembrane</keyword>
<dbReference type="Proteomes" id="UP001333710">
    <property type="component" value="Chromosome"/>
</dbReference>
<evidence type="ECO:0000256" key="2">
    <source>
        <dbReference type="ARBA" id="ARBA00005189"/>
    </source>
</evidence>
<dbReference type="AlphaFoldDB" id="A0AA48KTU4"/>
<dbReference type="GO" id="GO:0016717">
    <property type="term" value="F:oxidoreductase activity, acting on paired donors, with oxidation of a pair of donors resulting in the reduction of molecular oxygen to two molecules of water"/>
    <property type="evidence" value="ECO:0007669"/>
    <property type="project" value="TreeGrafter"/>
</dbReference>
<gene>
    <name evidence="14" type="ORF">MACH26_34300</name>
</gene>
<evidence type="ECO:0000256" key="5">
    <source>
        <dbReference type="ARBA" id="ARBA00022692"/>
    </source>
</evidence>
<dbReference type="KEGG" id="pmaw:MACH26_34300"/>
<evidence type="ECO:0000256" key="1">
    <source>
        <dbReference type="ARBA" id="ARBA00004141"/>
    </source>
</evidence>
<evidence type="ECO:0000256" key="4">
    <source>
        <dbReference type="ARBA" id="ARBA00022617"/>
    </source>
</evidence>
<keyword evidence="11 12" id="KW-0472">Membrane</keyword>
<evidence type="ECO:0000259" key="13">
    <source>
        <dbReference type="Pfam" id="PF00487"/>
    </source>
</evidence>
<dbReference type="GO" id="GO:0016020">
    <property type="term" value="C:membrane"/>
    <property type="evidence" value="ECO:0007669"/>
    <property type="project" value="UniProtKB-SubCell"/>
</dbReference>
<keyword evidence="7 12" id="KW-1133">Transmembrane helix</keyword>
<dbReference type="EMBL" id="AP027272">
    <property type="protein sequence ID" value="BDX07909.1"/>
    <property type="molecule type" value="Genomic_DNA"/>
</dbReference>
<name>A0AA48KTU4_9ALTE</name>
<comment type="pathway">
    <text evidence="2">Lipid metabolism.</text>
</comment>
<comment type="subcellular location">
    <subcellularLocation>
        <location evidence="1">Membrane</location>
        <topology evidence="1">Multi-pass membrane protein</topology>
    </subcellularLocation>
</comment>
<keyword evidence="6" id="KW-0479">Metal-binding</keyword>
<evidence type="ECO:0000313" key="15">
    <source>
        <dbReference type="Proteomes" id="UP001333710"/>
    </source>
</evidence>
<keyword evidence="10" id="KW-0443">Lipid metabolism</keyword>
<dbReference type="PANTHER" id="PTHR19353:SF30">
    <property type="entry name" value="DELTA 8-(E)-SPHINGOLIPID DESATURASE"/>
    <property type="match status" value="1"/>
</dbReference>
<evidence type="ECO:0000256" key="11">
    <source>
        <dbReference type="ARBA" id="ARBA00023136"/>
    </source>
</evidence>
<reference evidence="14" key="1">
    <citation type="submission" date="2023-01" db="EMBL/GenBank/DDBJ databases">
        <title>Complete genome sequence of Planctobacterium marinum strain Dej080120_11.</title>
        <authorList>
            <person name="Ueki S."/>
            <person name="Maruyama F."/>
        </authorList>
    </citation>
    <scope>NUCLEOTIDE SEQUENCE</scope>
    <source>
        <strain evidence="14">Dej080120_11</strain>
    </source>
</reference>
<sequence length="368" mass="43558">MSEHMDLTAFTEELKAIGKEAERNSSKKDYYHMRAIGLMGHSSFLAGIVACISEYYFVSSLLIAWSLMISWLLMHHIGHGGYNKITGIPKRFHSKHYAQGWRRYIDWFDWIKPEAWNYEHNYLHHSFTGELKDPDLVEENLDWLASSSVPWPLKIVVLLFFALTWKITYYSARTLSYLRGHNKIDFGNFFDVRQKSQRVMWLHLFIPYFSVHFVLLPLILEWAFAVGWAFLMCRVAAELLHNLHTFLIIVPNHAGDDLYRFADIEKSERKGSGYYLRQITGSANYHCGNEWLDLSQMYLNYQIEHHLFPALPMRQYRLIQPKVKALCEQYGVPYVQESIWKRVWKMTTIATGRKKMKRDFQFLPPVQR</sequence>
<keyword evidence="15" id="KW-1185">Reference proteome</keyword>
<keyword evidence="9" id="KW-0408">Iron</keyword>
<evidence type="ECO:0000256" key="8">
    <source>
        <dbReference type="ARBA" id="ARBA00023002"/>
    </source>
</evidence>
<dbReference type="GO" id="GO:0006629">
    <property type="term" value="P:lipid metabolic process"/>
    <property type="evidence" value="ECO:0007669"/>
    <property type="project" value="UniProtKB-KW"/>
</dbReference>